<keyword evidence="1" id="KW-0677">Repeat</keyword>
<gene>
    <name evidence="2" type="ORF">Agub_g15196</name>
</gene>
<dbReference type="GO" id="GO:0019887">
    <property type="term" value="F:protein kinase regulator activity"/>
    <property type="evidence" value="ECO:0007669"/>
    <property type="project" value="TreeGrafter"/>
</dbReference>
<keyword evidence="3" id="KW-1185">Reference proteome</keyword>
<name>A0AAD3E546_9CHLO</name>
<accession>A0AAD3E546</accession>
<protein>
    <submittedName>
        <fullName evidence="2">Uncharacterized protein</fullName>
    </submittedName>
</protein>
<reference evidence="2 3" key="1">
    <citation type="journal article" date="2021" name="Sci. Rep.">
        <title>Genome sequencing of the multicellular alga Astrephomene provides insights into convergent evolution of germ-soma differentiation.</title>
        <authorList>
            <person name="Yamashita S."/>
            <person name="Yamamoto K."/>
            <person name="Matsuzaki R."/>
            <person name="Suzuki S."/>
            <person name="Yamaguchi H."/>
            <person name="Hirooka S."/>
            <person name="Minakuchi Y."/>
            <person name="Miyagishima S."/>
            <person name="Kawachi M."/>
            <person name="Toyoda A."/>
            <person name="Nozaki H."/>
        </authorList>
    </citation>
    <scope>NUCLEOTIDE SEQUENCE [LARGE SCALE GENOMIC DNA]</scope>
    <source>
        <strain evidence="2 3">NIES-4017</strain>
    </source>
</reference>
<dbReference type="Proteomes" id="UP001054857">
    <property type="component" value="Unassembled WGS sequence"/>
</dbReference>
<dbReference type="GO" id="GO:0006417">
    <property type="term" value="P:regulation of translation"/>
    <property type="evidence" value="ECO:0007669"/>
    <property type="project" value="TreeGrafter"/>
</dbReference>
<dbReference type="GO" id="GO:0034198">
    <property type="term" value="P:cellular response to amino acid starvation"/>
    <property type="evidence" value="ECO:0007669"/>
    <property type="project" value="TreeGrafter"/>
</dbReference>
<feature type="non-terminal residue" evidence="2">
    <location>
        <position position="198"/>
    </location>
</feature>
<dbReference type="InterPro" id="IPR016024">
    <property type="entry name" value="ARM-type_fold"/>
</dbReference>
<sequence>VAAALRSIAPRLGDAEVSPALDFLIGRGLADEEEKVREEMVAAGMSILDCHGAVHAPRLLPLFESHLDRKGGVREEEERFDLVREGVVVLLGTIARHLPPADPKRSAALDLLLGVLGTPSESVQRSVANCLPPLVAPLAANTEYTQGLVDRLLKQLTSGGSYGERRGAAFGIAGVVKGLGISAMRNFNIMESLKAAVE</sequence>
<dbReference type="Gene3D" id="1.25.10.10">
    <property type="entry name" value="Leucine-rich Repeat Variant"/>
    <property type="match status" value="2"/>
</dbReference>
<evidence type="ECO:0000313" key="2">
    <source>
        <dbReference type="EMBL" id="GFR52599.1"/>
    </source>
</evidence>
<evidence type="ECO:0000256" key="1">
    <source>
        <dbReference type="ARBA" id="ARBA00022737"/>
    </source>
</evidence>
<dbReference type="AlphaFoldDB" id="A0AAD3E546"/>
<dbReference type="SUPFAM" id="SSF48371">
    <property type="entry name" value="ARM repeat"/>
    <property type="match status" value="1"/>
</dbReference>
<dbReference type="InterPro" id="IPR011989">
    <property type="entry name" value="ARM-like"/>
</dbReference>
<feature type="non-terminal residue" evidence="2">
    <location>
        <position position="1"/>
    </location>
</feature>
<comment type="caution">
    <text evidence="2">The sequence shown here is derived from an EMBL/GenBank/DDBJ whole genome shotgun (WGS) entry which is preliminary data.</text>
</comment>
<dbReference type="PANTHER" id="PTHR23346">
    <property type="entry name" value="TRANSLATIONAL ACTIVATOR GCN1-RELATED"/>
    <property type="match status" value="1"/>
</dbReference>
<evidence type="ECO:0000313" key="3">
    <source>
        <dbReference type="Proteomes" id="UP001054857"/>
    </source>
</evidence>
<dbReference type="GO" id="GO:0005829">
    <property type="term" value="C:cytosol"/>
    <property type="evidence" value="ECO:0007669"/>
    <property type="project" value="TreeGrafter"/>
</dbReference>
<organism evidence="2 3">
    <name type="scientific">Astrephomene gubernaculifera</name>
    <dbReference type="NCBI Taxonomy" id="47775"/>
    <lineage>
        <taxon>Eukaryota</taxon>
        <taxon>Viridiplantae</taxon>
        <taxon>Chlorophyta</taxon>
        <taxon>core chlorophytes</taxon>
        <taxon>Chlorophyceae</taxon>
        <taxon>CS clade</taxon>
        <taxon>Chlamydomonadales</taxon>
        <taxon>Astrephomenaceae</taxon>
        <taxon>Astrephomene</taxon>
    </lineage>
</organism>
<proteinExistence type="predicted"/>
<dbReference type="EMBL" id="BMAR01000067">
    <property type="protein sequence ID" value="GFR52599.1"/>
    <property type="molecule type" value="Genomic_DNA"/>
</dbReference>
<dbReference type="PANTHER" id="PTHR23346:SF7">
    <property type="entry name" value="STALLED RIBOSOME SENSOR GCN1"/>
    <property type="match status" value="1"/>
</dbReference>